<protein>
    <submittedName>
        <fullName evidence="3">Capsular biosynthesis protein</fullName>
    </submittedName>
</protein>
<comment type="caution">
    <text evidence="3">The sequence shown here is derived from an EMBL/GenBank/DDBJ whole genome shotgun (WGS) entry which is preliminary data.</text>
</comment>
<dbReference type="Proteomes" id="UP000262699">
    <property type="component" value="Unassembled WGS sequence"/>
</dbReference>
<feature type="domain" description="Capsular polysaccharide assembling protein CapF C-terminal" evidence="2">
    <location>
        <begin position="252"/>
        <end position="362"/>
    </location>
</feature>
<dbReference type="NCBIfam" id="NF047837">
    <property type="entry name" value="UDPAcbARedWbcJ"/>
    <property type="match status" value="1"/>
</dbReference>
<dbReference type="Pfam" id="PF01370">
    <property type="entry name" value="Epimerase"/>
    <property type="match status" value="1"/>
</dbReference>
<accession>A0A3D0WDM8</accession>
<dbReference type="InterPro" id="IPR011051">
    <property type="entry name" value="RmlC_Cupin_sf"/>
</dbReference>
<dbReference type="SUPFAM" id="SSF51182">
    <property type="entry name" value="RmlC-like cupins"/>
    <property type="match status" value="1"/>
</dbReference>
<dbReference type="PANTHER" id="PTHR43245">
    <property type="entry name" value="BIFUNCTIONAL POLYMYXIN RESISTANCE PROTEIN ARNA"/>
    <property type="match status" value="1"/>
</dbReference>
<gene>
    <name evidence="3" type="ORF">DEP91_07940</name>
</gene>
<dbReference type="PANTHER" id="PTHR43245:SF55">
    <property type="entry name" value="NAD(P)-BINDING DOMAIN-CONTAINING PROTEIN"/>
    <property type="match status" value="1"/>
</dbReference>
<dbReference type="InterPro" id="IPR029303">
    <property type="entry name" value="CapF_C"/>
</dbReference>
<evidence type="ECO:0000259" key="2">
    <source>
        <dbReference type="Pfam" id="PF14667"/>
    </source>
</evidence>
<dbReference type="Pfam" id="PF14667">
    <property type="entry name" value="Polysacc_synt_C"/>
    <property type="match status" value="1"/>
</dbReference>
<sequence>MKVLVTGARGFVGQNLTVRLGELGHEVLAIGREADDAAWMLAARDAEAVIHLAGTNRPLDPIEFETGNVGLTQRLCDLLAEAGNTAPVVYASSIQAASDNPYGRSKAAAEQVLLDHARATGARVAVFRLPNVFGKWARPDYNSAVATFCHRIARGEPIEIHDPAAPLRLVYVDDVIDAFLPLLGGAFETGHKDVTPVYGTTVGEVADLIRGFPASRDTMVTPRVGTGLVRALYSTYLSYLPVDTFHYDVPIHADPRGRFVEMLKTPDSGQFSYFTAGPGITRGDHYHHSKVEKFLVISGKAHFGFRQIQTGETHEIVVDGSEGRIVETIPGWTHNITNVGDGEMVVMLWANEIFDRARPDTIAMKV</sequence>
<dbReference type="AlphaFoldDB" id="A0A3D0WDM8"/>
<dbReference type="InterPro" id="IPR014710">
    <property type="entry name" value="RmlC-like_jellyroll"/>
</dbReference>
<evidence type="ECO:0000313" key="3">
    <source>
        <dbReference type="EMBL" id="HCB76094.1"/>
    </source>
</evidence>
<dbReference type="InterPro" id="IPR036291">
    <property type="entry name" value="NAD(P)-bd_dom_sf"/>
</dbReference>
<proteinExistence type="predicted"/>
<evidence type="ECO:0000259" key="1">
    <source>
        <dbReference type="Pfam" id="PF01370"/>
    </source>
</evidence>
<dbReference type="EMBL" id="DOYJ01000219">
    <property type="protein sequence ID" value="HCB76094.1"/>
    <property type="molecule type" value="Genomic_DNA"/>
</dbReference>
<dbReference type="Gene3D" id="2.60.120.10">
    <property type="entry name" value="Jelly Rolls"/>
    <property type="match status" value="1"/>
</dbReference>
<dbReference type="InterPro" id="IPR050177">
    <property type="entry name" value="Lipid_A_modif_metabolic_enz"/>
</dbReference>
<dbReference type="SUPFAM" id="SSF51735">
    <property type="entry name" value="NAD(P)-binding Rossmann-fold domains"/>
    <property type="match status" value="1"/>
</dbReference>
<feature type="domain" description="NAD-dependent epimerase/dehydratase" evidence="1">
    <location>
        <begin position="3"/>
        <end position="183"/>
    </location>
</feature>
<dbReference type="CDD" id="cd07007">
    <property type="entry name" value="cupin_CapF-like_C"/>
    <property type="match status" value="1"/>
</dbReference>
<name>A0A3D0WDM8_9SPHN</name>
<reference evidence="3 4" key="1">
    <citation type="journal article" date="2018" name="Nat. Biotechnol.">
        <title>A standardized bacterial taxonomy based on genome phylogeny substantially revises the tree of life.</title>
        <authorList>
            <person name="Parks D.H."/>
            <person name="Chuvochina M."/>
            <person name="Waite D.W."/>
            <person name="Rinke C."/>
            <person name="Skarshewski A."/>
            <person name="Chaumeil P.A."/>
            <person name="Hugenholtz P."/>
        </authorList>
    </citation>
    <scope>NUCLEOTIDE SEQUENCE [LARGE SCALE GENOMIC DNA]</scope>
    <source>
        <strain evidence="3">UBA9015</strain>
    </source>
</reference>
<dbReference type="InterPro" id="IPR001509">
    <property type="entry name" value="Epimerase_deHydtase"/>
</dbReference>
<organism evidence="3 4">
    <name type="scientific">Sphingomonas bacterium</name>
    <dbReference type="NCBI Taxonomy" id="1895847"/>
    <lineage>
        <taxon>Bacteria</taxon>
        <taxon>Pseudomonadati</taxon>
        <taxon>Pseudomonadota</taxon>
        <taxon>Alphaproteobacteria</taxon>
        <taxon>Sphingomonadales</taxon>
        <taxon>Sphingomonadaceae</taxon>
        <taxon>Sphingomonas</taxon>
    </lineage>
</organism>
<evidence type="ECO:0000313" key="4">
    <source>
        <dbReference type="Proteomes" id="UP000262699"/>
    </source>
</evidence>
<dbReference type="Gene3D" id="3.40.50.720">
    <property type="entry name" value="NAD(P)-binding Rossmann-like Domain"/>
    <property type="match status" value="1"/>
</dbReference>